<dbReference type="RefSeq" id="WP_021068375.1">
    <property type="nucleotide sequence ID" value="NZ_ATDL01000002.1"/>
</dbReference>
<dbReference type="Proteomes" id="UP000016584">
    <property type="component" value="Unassembled WGS sequence"/>
</dbReference>
<reference evidence="2 3" key="1">
    <citation type="journal article" date="2013" name="Genome Announc.">
        <title>The Draft Genome Sequence of Sphingomonas paucimobilis Strain HER1398 (Proteobacteria), Host to the Giant PAU Phage, Indicates That It Is a Member of the Genus Sphingobacterium (Bacteroidetes).</title>
        <authorList>
            <person name="White R.A.III."/>
            <person name="Suttle C.A."/>
        </authorList>
    </citation>
    <scope>NUCLEOTIDE SEQUENCE [LARGE SCALE GENOMIC DNA]</scope>
    <source>
        <strain evidence="2 3">HER1398</strain>
    </source>
</reference>
<feature type="transmembrane region" description="Helical" evidence="1">
    <location>
        <begin position="45"/>
        <end position="66"/>
    </location>
</feature>
<dbReference type="AlphaFoldDB" id="U2J8I4"/>
<dbReference type="STRING" id="1346330.M472_21075"/>
<evidence type="ECO:0000313" key="3">
    <source>
        <dbReference type="Proteomes" id="UP000016584"/>
    </source>
</evidence>
<proteinExistence type="predicted"/>
<gene>
    <name evidence="2" type="ORF">M472_21075</name>
</gene>
<dbReference type="OrthoDB" id="1419682at2"/>
<keyword evidence="1" id="KW-0472">Membrane</keyword>
<keyword evidence="1" id="KW-1133">Transmembrane helix</keyword>
<evidence type="ECO:0000313" key="2">
    <source>
        <dbReference type="EMBL" id="ERJ61249.1"/>
    </source>
</evidence>
<accession>U2J8I4</accession>
<evidence type="ECO:0000256" key="1">
    <source>
        <dbReference type="SAM" id="Phobius"/>
    </source>
</evidence>
<comment type="caution">
    <text evidence="2">The sequence shown here is derived from an EMBL/GenBank/DDBJ whole genome shotgun (WGS) entry which is preliminary data.</text>
</comment>
<evidence type="ECO:0008006" key="4">
    <source>
        <dbReference type="Google" id="ProtNLM"/>
    </source>
</evidence>
<dbReference type="eggNOG" id="ENOG5032Y9I">
    <property type="taxonomic scope" value="Bacteria"/>
</dbReference>
<dbReference type="PATRIC" id="fig|1346330.5.peg.179"/>
<organism evidence="2 3">
    <name type="scientific">Sphingobacterium paucimobilis HER1398</name>
    <dbReference type="NCBI Taxonomy" id="1346330"/>
    <lineage>
        <taxon>Bacteria</taxon>
        <taxon>Pseudomonadati</taxon>
        <taxon>Bacteroidota</taxon>
        <taxon>Sphingobacteriia</taxon>
        <taxon>Sphingobacteriales</taxon>
        <taxon>Sphingobacteriaceae</taxon>
        <taxon>Sphingobacterium</taxon>
    </lineage>
</organism>
<sequence length="444" mass="48637">MKSEKDIIDDIIARLKEQPDRGYREGAWENFKQQRAGNTSRIRPIARWSAAAAVLLLVGVGSLYYVKNAAVRPNPNDHTLAVTENKVTADDDSEMTTPVDKKTDIQTPTQTEIQQTYSYTSVPHDRHTADELHLPLMPQVPHQLDNKIELPAAGSIKELLADTRSYSSVGVKKPQSATPIPDHVVLAAQSIPSSVLALKEVETINQHKQFNFGDKFDLGLFVSPQSTGQKTNIGGGLTLAYNLTNKISVRTGASYNSYEVGLVKNPMEAASAEAVVVSQKANDVTAGKSMVAYNAPESNRMIMPNINAVTSVVQSLDVPLEIKYNVAKSFYAVAGVSYSAILNQERNAHYVDNVNMETFSKGFPEDEKQMKTAVAAVSKTVKSADKNVSTNGFNGFVNFSIGKKVKINNHMGVSVEPYFKVPVGQYRRADMDYTNGGIRVMTNF</sequence>
<keyword evidence="1" id="KW-0812">Transmembrane</keyword>
<protein>
    <recommendedName>
        <fullName evidence="4">Outer membrane protein beta-barrel domain-containing protein</fullName>
    </recommendedName>
</protein>
<keyword evidence="3" id="KW-1185">Reference proteome</keyword>
<dbReference type="EMBL" id="ATDL01000002">
    <property type="protein sequence ID" value="ERJ61249.1"/>
    <property type="molecule type" value="Genomic_DNA"/>
</dbReference>
<name>U2J8I4_9SPHI</name>